<feature type="non-terminal residue" evidence="1">
    <location>
        <position position="263"/>
    </location>
</feature>
<evidence type="ECO:0000313" key="1">
    <source>
        <dbReference type="EMBL" id="EEF25979.1"/>
    </source>
</evidence>
<dbReference type="SUPFAM" id="SSF53335">
    <property type="entry name" value="S-adenosyl-L-methionine-dependent methyltransferases"/>
    <property type="match status" value="1"/>
</dbReference>
<evidence type="ECO:0000313" key="2">
    <source>
        <dbReference type="Proteomes" id="UP000008311"/>
    </source>
</evidence>
<evidence type="ECO:0008006" key="3">
    <source>
        <dbReference type="Google" id="ProtNLM"/>
    </source>
</evidence>
<accession>B9TDT5</accession>
<dbReference type="Gene3D" id="3.40.50.150">
    <property type="entry name" value="Vaccinia Virus protein VP39"/>
    <property type="match status" value="1"/>
</dbReference>
<dbReference type="PROSITE" id="PS51257">
    <property type="entry name" value="PROKAR_LIPOPROTEIN"/>
    <property type="match status" value="1"/>
</dbReference>
<proteinExistence type="predicted"/>
<reference evidence="2" key="1">
    <citation type="journal article" date="2010" name="Nat. Biotechnol.">
        <title>Draft genome sequence of the oilseed species Ricinus communis.</title>
        <authorList>
            <person name="Chan A.P."/>
            <person name="Crabtree J."/>
            <person name="Zhao Q."/>
            <person name="Lorenzi H."/>
            <person name="Orvis J."/>
            <person name="Puiu D."/>
            <person name="Melake-Berhan A."/>
            <person name="Jones K.M."/>
            <person name="Redman J."/>
            <person name="Chen G."/>
            <person name="Cahoon E.B."/>
            <person name="Gedil M."/>
            <person name="Stanke M."/>
            <person name="Haas B.J."/>
            <person name="Wortman J.R."/>
            <person name="Fraser-Liggett C.M."/>
            <person name="Ravel J."/>
            <person name="Rabinowicz P.D."/>
        </authorList>
    </citation>
    <scope>NUCLEOTIDE SEQUENCE [LARGE SCALE GENOMIC DNA]</scope>
    <source>
        <strain evidence="2">cv. Hale</strain>
    </source>
</reference>
<keyword evidence="2" id="KW-1185">Reference proteome</keyword>
<gene>
    <name evidence="1" type="ORF">RCOM_1917170</name>
</gene>
<name>B9TDT5_RICCO</name>
<dbReference type="AlphaFoldDB" id="B9TDT5"/>
<dbReference type="Pfam" id="PF13489">
    <property type="entry name" value="Methyltransf_23"/>
    <property type="match status" value="1"/>
</dbReference>
<dbReference type="EMBL" id="EQ978459">
    <property type="protein sequence ID" value="EEF25979.1"/>
    <property type="molecule type" value="Genomic_DNA"/>
</dbReference>
<protein>
    <recommendedName>
        <fullName evidence="3">Class I SAM-dependent methyltransferase</fullName>
    </recommendedName>
</protein>
<sequence length="263" mass="28924">MRRGGASASAIVHKSASGGNPFIFLTACSEKVLFHCCTRMVSLTEMAVCEVASICKCCDGPSRLCGVVDFSRSCHDQPGAKVTPCAGVAVYYYRCEQCSFVFTRAFDGWSYDDFSTHIYNDDYVRHDPDYLGGRPAQNADIIAGNFPDMSGKDILDFGSGLDSYDPIAGGASRPDRKYDIVVAFEVFEHHPEPHALLDEIASFLRDDGAILFSTTLVTDNVLNEGIERWWYCAPRNGHISFFTPRALARIGAPLRLTPASFTE</sequence>
<dbReference type="InterPro" id="IPR029063">
    <property type="entry name" value="SAM-dependent_MTases_sf"/>
</dbReference>
<dbReference type="InParanoid" id="B9TDT5"/>
<organism evidence="1 2">
    <name type="scientific">Ricinus communis</name>
    <name type="common">Castor bean</name>
    <dbReference type="NCBI Taxonomy" id="3988"/>
    <lineage>
        <taxon>Eukaryota</taxon>
        <taxon>Viridiplantae</taxon>
        <taxon>Streptophyta</taxon>
        <taxon>Embryophyta</taxon>
        <taxon>Tracheophyta</taxon>
        <taxon>Spermatophyta</taxon>
        <taxon>Magnoliopsida</taxon>
        <taxon>eudicotyledons</taxon>
        <taxon>Gunneridae</taxon>
        <taxon>Pentapetalae</taxon>
        <taxon>rosids</taxon>
        <taxon>fabids</taxon>
        <taxon>Malpighiales</taxon>
        <taxon>Euphorbiaceae</taxon>
        <taxon>Acalyphoideae</taxon>
        <taxon>Acalypheae</taxon>
        <taxon>Ricinus</taxon>
    </lineage>
</organism>
<dbReference type="Proteomes" id="UP000008311">
    <property type="component" value="Unassembled WGS sequence"/>
</dbReference>